<feature type="transmembrane region" description="Helical" evidence="11">
    <location>
        <begin position="146"/>
        <end position="170"/>
    </location>
</feature>
<keyword evidence="3" id="KW-0813">Transport</keyword>
<reference evidence="12 13" key="1">
    <citation type="submission" date="2015-09" db="EMBL/GenBank/DDBJ databases">
        <title>Draft genome of the scarab beetle Oryctes borbonicus.</title>
        <authorList>
            <person name="Meyer J.M."/>
            <person name="Markov G.V."/>
            <person name="Baskaran P."/>
            <person name="Herrmann M."/>
            <person name="Sommer R.J."/>
            <person name="Roedelsperger C."/>
        </authorList>
    </citation>
    <scope>NUCLEOTIDE SEQUENCE [LARGE SCALE GENOMIC DNA]</scope>
    <source>
        <strain evidence="12">OB123</strain>
        <tissue evidence="12">Whole animal</tissue>
    </source>
</reference>
<dbReference type="PANTHER" id="PTHR13131">
    <property type="entry name" value="CYSTINOSIN"/>
    <property type="match status" value="1"/>
</dbReference>
<comment type="subcellular location">
    <subcellularLocation>
        <location evidence="1">Lysosome membrane</location>
        <topology evidence="1">Multi-pass membrane protein</topology>
    </subcellularLocation>
</comment>
<comment type="catalytic activity">
    <reaction evidence="10">
        <text>L-cystine(out) + H(+)(out) = L-cystine(in) + H(+)(in)</text>
        <dbReference type="Rhea" id="RHEA:66172"/>
        <dbReference type="ChEBI" id="CHEBI:15378"/>
        <dbReference type="ChEBI" id="CHEBI:35491"/>
    </reaction>
    <physiologicalReaction direction="left-to-right" evidence="10">
        <dbReference type="Rhea" id="RHEA:66173"/>
    </physiologicalReaction>
</comment>
<evidence type="ECO:0000256" key="9">
    <source>
        <dbReference type="ARBA" id="ARBA00023228"/>
    </source>
</evidence>
<dbReference type="EMBL" id="LJIG01002986">
    <property type="protein sequence ID" value="KRT83954.1"/>
    <property type="molecule type" value="Genomic_DNA"/>
</dbReference>
<protein>
    <submittedName>
        <fullName evidence="12">Uncharacterized protein</fullName>
    </submittedName>
</protein>
<dbReference type="GO" id="GO:0015293">
    <property type="term" value="F:symporter activity"/>
    <property type="evidence" value="ECO:0007669"/>
    <property type="project" value="UniProtKB-KW"/>
</dbReference>
<keyword evidence="4 11" id="KW-0812">Transmembrane</keyword>
<keyword evidence="9" id="KW-0458">Lysosome</keyword>
<dbReference type="SMART" id="SM00679">
    <property type="entry name" value="CTNS"/>
    <property type="match status" value="2"/>
</dbReference>
<gene>
    <name evidence="12" type="ORF">AMK59_294</name>
</gene>
<dbReference type="NCBIfam" id="TIGR00951">
    <property type="entry name" value="2A43"/>
    <property type="match status" value="1"/>
</dbReference>
<dbReference type="OrthoDB" id="75720at2759"/>
<name>A0A0T6B9D1_9SCAR</name>
<feature type="transmembrane region" description="Helical" evidence="11">
    <location>
        <begin position="288"/>
        <end position="308"/>
    </location>
</feature>
<dbReference type="GO" id="GO:0015184">
    <property type="term" value="F:L-cystine transmembrane transporter activity"/>
    <property type="evidence" value="ECO:0007669"/>
    <property type="project" value="TreeGrafter"/>
</dbReference>
<dbReference type="Pfam" id="PF04193">
    <property type="entry name" value="PQ-loop"/>
    <property type="match status" value="2"/>
</dbReference>
<evidence type="ECO:0000313" key="13">
    <source>
        <dbReference type="Proteomes" id="UP000051574"/>
    </source>
</evidence>
<comment type="similarity">
    <text evidence="2">Belongs to the cystinosin family.</text>
</comment>
<keyword evidence="7 11" id="KW-1133">Transmembrane helix</keyword>
<keyword evidence="5" id="KW-0677">Repeat</keyword>
<evidence type="ECO:0000256" key="6">
    <source>
        <dbReference type="ARBA" id="ARBA00022847"/>
    </source>
</evidence>
<feature type="transmembrane region" description="Helical" evidence="11">
    <location>
        <begin position="190"/>
        <end position="214"/>
    </location>
</feature>
<accession>A0A0T6B9D1</accession>
<keyword evidence="8 11" id="KW-0472">Membrane</keyword>
<dbReference type="GO" id="GO:0005765">
    <property type="term" value="C:lysosomal membrane"/>
    <property type="evidence" value="ECO:0007669"/>
    <property type="project" value="UniProtKB-SubCell"/>
</dbReference>
<keyword evidence="6" id="KW-0769">Symport</keyword>
<evidence type="ECO:0000256" key="2">
    <source>
        <dbReference type="ARBA" id="ARBA00006855"/>
    </source>
</evidence>
<dbReference type="FunFam" id="1.20.1280.290:FF:000016">
    <property type="entry name" value="Cystinosin homolog"/>
    <property type="match status" value="1"/>
</dbReference>
<evidence type="ECO:0000256" key="7">
    <source>
        <dbReference type="ARBA" id="ARBA00022989"/>
    </source>
</evidence>
<sequence>KTEENLNISIKVQHRDNLLISPEFIEIDSNTTETKVLIELQALKAGETNLYTNSSAFGSKQAFITVQIYKNQAIEILSIIIGWAYFFTWSISFYPQAYENYKRRSVVGLNFDFVVVNITGYVLYSMFNLGLYYIPAIRVQYEERYPFSIVSVLLNDIVFGIHAFAITAYTGLQCIWYDRGDQTISWFGKWFHYISAGIMAVTAVMCFVGYMLWLDFLYICSYIKLSVTFCKYGPQAIMNYRRQSTEGWSITTVLLDIAGGICSVLQMFMNAYNYEKWAWILENPTKLWLGVFSLLFDFFFVFQHYCLYNKKHKNRRQANSDAKTEMALSEKECLKISEDDKLKPENGNIIKD</sequence>
<evidence type="ECO:0000256" key="8">
    <source>
        <dbReference type="ARBA" id="ARBA00023136"/>
    </source>
</evidence>
<dbReference type="InterPro" id="IPR006603">
    <property type="entry name" value="PQ-loop_rpt"/>
</dbReference>
<evidence type="ECO:0000313" key="12">
    <source>
        <dbReference type="EMBL" id="KRT83954.1"/>
    </source>
</evidence>
<feature type="non-terminal residue" evidence="12">
    <location>
        <position position="1"/>
    </location>
</feature>
<organism evidence="12 13">
    <name type="scientific">Oryctes borbonicus</name>
    <dbReference type="NCBI Taxonomy" id="1629725"/>
    <lineage>
        <taxon>Eukaryota</taxon>
        <taxon>Metazoa</taxon>
        <taxon>Ecdysozoa</taxon>
        <taxon>Arthropoda</taxon>
        <taxon>Hexapoda</taxon>
        <taxon>Insecta</taxon>
        <taxon>Pterygota</taxon>
        <taxon>Neoptera</taxon>
        <taxon>Endopterygota</taxon>
        <taxon>Coleoptera</taxon>
        <taxon>Polyphaga</taxon>
        <taxon>Scarabaeiformia</taxon>
        <taxon>Scarabaeidae</taxon>
        <taxon>Dynastinae</taxon>
        <taxon>Oryctes</taxon>
    </lineage>
</organism>
<evidence type="ECO:0000256" key="3">
    <source>
        <dbReference type="ARBA" id="ARBA00022448"/>
    </source>
</evidence>
<dbReference type="PANTHER" id="PTHR13131:SF5">
    <property type="entry name" value="CYSTINOSIN"/>
    <property type="match status" value="1"/>
</dbReference>
<evidence type="ECO:0000256" key="11">
    <source>
        <dbReference type="SAM" id="Phobius"/>
    </source>
</evidence>
<feature type="transmembrane region" description="Helical" evidence="11">
    <location>
        <begin position="248"/>
        <end position="268"/>
    </location>
</feature>
<proteinExistence type="inferred from homology"/>
<dbReference type="AlphaFoldDB" id="A0A0T6B9D1"/>
<evidence type="ECO:0000256" key="10">
    <source>
        <dbReference type="ARBA" id="ARBA00048473"/>
    </source>
</evidence>
<dbReference type="InterPro" id="IPR005282">
    <property type="entry name" value="LC_transporter"/>
</dbReference>
<dbReference type="Gene3D" id="1.20.1280.290">
    <property type="match status" value="2"/>
</dbReference>
<evidence type="ECO:0000256" key="1">
    <source>
        <dbReference type="ARBA" id="ARBA00004155"/>
    </source>
</evidence>
<evidence type="ECO:0000256" key="4">
    <source>
        <dbReference type="ARBA" id="ARBA00022692"/>
    </source>
</evidence>
<dbReference type="Proteomes" id="UP000051574">
    <property type="component" value="Unassembled WGS sequence"/>
</dbReference>
<feature type="transmembrane region" description="Helical" evidence="11">
    <location>
        <begin position="73"/>
        <end position="94"/>
    </location>
</feature>
<evidence type="ECO:0000256" key="5">
    <source>
        <dbReference type="ARBA" id="ARBA00022737"/>
    </source>
</evidence>
<feature type="transmembrane region" description="Helical" evidence="11">
    <location>
        <begin position="114"/>
        <end position="134"/>
    </location>
</feature>
<comment type="caution">
    <text evidence="12">The sequence shown here is derived from an EMBL/GenBank/DDBJ whole genome shotgun (WGS) entry which is preliminary data.</text>
</comment>
<keyword evidence="13" id="KW-1185">Reference proteome</keyword>